<dbReference type="EMBL" id="KB306338">
    <property type="protein sequence ID" value="ELT99969.1"/>
    <property type="molecule type" value="Genomic_DNA"/>
</dbReference>
<reference evidence="2 4" key="2">
    <citation type="journal article" date="2013" name="Nature">
        <title>Insights into bilaterian evolution from three spiralian genomes.</title>
        <authorList>
            <person name="Simakov O."/>
            <person name="Marletaz F."/>
            <person name="Cho S.J."/>
            <person name="Edsinger-Gonzales E."/>
            <person name="Havlak P."/>
            <person name="Hellsten U."/>
            <person name="Kuo D.H."/>
            <person name="Larsson T."/>
            <person name="Lv J."/>
            <person name="Arendt D."/>
            <person name="Savage R."/>
            <person name="Osoegawa K."/>
            <person name="de Jong P."/>
            <person name="Grimwood J."/>
            <person name="Chapman J.A."/>
            <person name="Shapiro H."/>
            <person name="Aerts A."/>
            <person name="Otillar R.P."/>
            <person name="Terry A.Y."/>
            <person name="Boore J.L."/>
            <person name="Grigoriev I.V."/>
            <person name="Lindberg D.R."/>
            <person name="Seaver E.C."/>
            <person name="Weisblat D.A."/>
            <person name="Putnam N.H."/>
            <person name="Rokhsar D.S."/>
        </authorList>
    </citation>
    <scope>NUCLEOTIDE SEQUENCE</scope>
    <source>
        <strain evidence="2 4">I ESC-2004</strain>
    </source>
</reference>
<keyword evidence="1" id="KW-0812">Transmembrane</keyword>
<dbReference type="HOGENOM" id="CLU_1322021_0_0_1"/>
<dbReference type="EMBL" id="AMQN01026301">
    <property type="status" value="NOT_ANNOTATED_CDS"/>
    <property type="molecule type" value="Genomic_DNA"/>
</dbReference>
<dbReference type="EnsemblMetazoa" id="CapteT188470">
    <property type="protein sequence ID" value="CapteP188470"/>
    <property type="gene ID" value="CapteG188470"/>
</dbReference>
<evidence type="ECO:0000313" key="2">
    <source>
        <dbReference type="EMBL" id="ELT99969.1"/>
    </source>
</evidence>
<feature type="transmembrane region" description="Helical" evidence="1">
    <location>
        <begin position="24"/>
        <end position="43"/>
    </location>
</feature>
<reference evidence="3" key="3">
    <citation type="submission" date="2015-06" db="UniProtKB">
        <authorList>
            <consortium name="EnsemblMetazoa"/>
        </authorList>
    </citation>
    <scope>IDENTIFICATION</scope>
</reference>
<keyword evidence="1" id="KW-1133">Transmembrane helix</keyword>
<keyword evidence="1" id="KW-0472">Membrane</keyword>
<accession>R7U1V5</accession>
<evidence type="ECO:0000313" key="3">
    <source>
        <dbReference type="EnsemblMetazoa" id="CapteP188470"/>
    </source>
</evidence>
<dbReference type="Proteomes" id="UP000014760">
    <property type="component" value="Unassembled WGS sequence"/>
</dbReference>
<keyword evidence="4" id="KW-1185">Reference proteome</keyword>
<evidence type="ECO:0000256" key="1">
    <source>
        <dbReference type="SAM" id="Phobius"/>
    </source>
</evidence>
<proteinExistence type="predicted"/>
<organism evidence="2">
    <name type="scientific">Capitella teleta</name>
    <name type="common">Polychaete worm</name>
    <dbReference type="NCBI Taxonomy" id="283909"/>
    <lineage>
        <taxon>Eukaryota</taxon>
        <taxon>Metazoa</taxon>
        <taxon>Spiralia</taxon>
        <taxon>Lophotrochozoa</taxon>
        <taxon>Annelida</taxon>
        <taxon>Polychaeta</taxon>
        <taxon>Sedentaria</taxon>
        <taxon>Scolecida</taxon>
        <taxon>Capitellidae</taxon>
        <taxon>Capitella</taxon>
    </lineage>
</organism>
<sequence length="208" mass="23330">MAWLCTYIHVAKCCPCYYKLPVRVTMFAVSWLVGGLLLCIIPFTTSSLKITPVTDGVVQDRGIAHTQWGDVSAFVSIPHIDRDSLRTIIPSLVDDAMQTLATIALLRNGSKVGEVKVQVLRERLECVRVNSRRPKSTSLDPLGSPCLVLSLTRILKALQKTMTENQGQMTDFVTANNKLIGVVNQMNHDHFFQQLREEMGYERAPEDR</sequence>
<protein>
    <submittedName>
        <fullName evidence="2 3">Uncharacterized protein</fullName>
    </submittedName>
</protein>
<name>R7U1V5_CAPTE</name>
<evidence type="ECO:0000313" key="4">
    <source>
        <dbReference type="Proteomes" id="UP000014760"/>
    </source>
</evidence>
<gene>
    <name evidence="2" type="ORF">CAPTEDRAFT_188470</name>
</gene>
<dbReference type="AlphaFoldDB" id="R7U1V5"/>
<reference evidence="4" key="1">
    <citation type="submission" date="2012-12" db="EMBL/GenBank/DDBJ databases">
        <authorList>
            <person name="Hellsten U."/>
            <person name="Grimwood J."/>
            <person name="Chapman J.A."/>
            <person name="Shapiro H."/>
            <person name="Aerts A."/>
            <person name="Otillar R.P."/>
            <person name="Terry A.Y."/>
            <person name="Boore J.L."/>
            <person name="Simakov O."/>
            <person name="Marletaz F."/>
            <person name="Cho S.-J."/>
            <person name="Edsinger-Gonzales E."/>
            <person name="Havlak P."/>
            <person name="Kuo D.-H."/>
            <person name="Larsson T."/>
            <person name="Lv J."/>
            <person name="Arendt D."/>
            <person name="Savage R."/>
            <person name="Osoegawa K."/>
            <person name="de Jong P."/>
            <person name="Lindberg D.R."/>
            <person name="Seaver E.C."/>
            <person name="Weisblat D.A."/>
            <person name="Putnam N.H."/>
            <person name="Grigoriev I.V."/>
            <person name="Rokhsar D.S."/>
        </authorList>
    </citation>
    <scope>NUCLEOTIDE SEQUENCE</scope>
    <source>
        <strain evidence="4">I ESC-2004</strain>
    </source>
</reference>